<dbReference type="Proteomes" id="UP000348942">
    <property type="component" value="Chromosome 1"/>
</dbReference>
<dbReference type="EMBL" id="CP045699">
    <property type="protein sequence ID" value="QGA65234.1"/>
    <property type="molecule type" value="Genomic_DNA"/>
</dbReference>
<feature type="transmembrane region" description="Helical" evidence="4">
    <location>
        <begin position="306"/>
        <end position="323"/>
    </location>
</feature>
<dbReference type="Pfam" id="PF00990">
    <property type="entry name" value="GGDEF"/>
    <property type="match status" value="1"/>
</dbReference>
<keyword evidence="4" id="KW-0812">Transmembrane</keyword>
<dbReference type="GO" id="GO:0043709">
    <property type="term" value="P:cell adhesion involved in single-species biofilm formation"/>
    <property type="evidence" value="ECO:0007669"/>
    <property type="project" value="TreeGrafter"/>
</dbReference>
<dbReference type="GO" id="GO:0005886">
    <property type="term" value="C:plasma membrane"/>
    <property type="evidence" value="ECO:0007669"/>
    <property type="project" value="UniProtKB-SubCell"/>
</dbReference>
<evidence type="ECO:0000259" key="5">
    <source>
        <dbReference type="PROSITE" id="PS50887"/>
    </source>
</evidence>
<proteinExistence type="predicted"/>
<accession>A0A5Q0TEG1</accession>
<dbReference type="InterPro" id="IPR029787">
    <property type="entry name" value="Nucleotide_cyclase"/>
</dbReference>
<evidence type="ECO:0000256" key="4">
    <source>
        <dbReference type="SAM" id="Phobius"/>
    </source>
</evidence>
<reference evidence="6 7" key="1">
    <citation type="submission" date="2019-10" db="EMBL/GenBank/DDBJ databases">
        <title>Vibrio sp. nov., isolated from Coralline algae surface.</title>
        <authorList>
            <person name="Geng Y."/>
            <person name="Zhang X."/>
        </authorList>
    </citation>
    <scope>NUCLEOTIDE SEQUENCE [LARGE SCALE GENOMIC DNA]</scope>
    <source>
        <strain evidence="6 7">SM1977</strain>
    </source>
</reference>
<comment type="subcellular location">
    <subcellularLocation>
        <location evidence="1">Cell inner membrane</location>
    </subcellularLocation>
</comment>
<name>A0A5Q0TEG1_9VIBR</name>
<dbReference type="GO" id="GO:0052621">
    <property type="term" value="F:diguanylate cyclase activity"/>
    <property type="evidence" value="ECO:0007669"/>
    <property type="project" value="UniProtKB-EC"/>
</dbReference>
<keyword evidence="4" id="KW-1133">Transmembrane helix</keyword>
<evidence type="ECO:0000313" key="7">
    <source>
        <dbReference type="Proteomes" id="UP000348942"/>
    </source>
</evidence>
<protein>
    <recommendedName>
        <fullName evidence="2">diguanylate cyclase</fullName>
        <ecNumber evidence="2">2.7.7.65</ecNumber>
    </recommendedName>
</protein>
<keyword evidence="7" id="KW-1185">Reference proteome</keyword>
<feature type="domain" description="GGDEF" evidence="5">
    <location>
        <begin position="361"/>
        <end position="490"/>
    </location>
</feature>
<dbReference type="SMART" id="SM00267">
    <property type="entry name" value="GGDEF"/>
    <property type="match status" value="1"/>
</dbReference>
<evidence type="ECO:0000256" key="1">
    <source>
        <dbReference type="ARBA" id="ARBA00004533"/>
    </source>
</evidence>
<dbReference type="SUPFAM" id="SSF55073">
    <property type="entry name" value="Nucleotide cyclase"/>
    <property type="match status" value="1"/>
</dbReference>
<dbReference type="RefSeq" id="WP_153447383.1">
    <property type="nucleotide sequence ID" value="NZ_CP045699.1"/>
</dbReference>
<dbReference type="PROSITE" id="PS50887">
    <property type="entry name" value="GGDEF"/>
    <property type="match status" value="1"/>
</dbReference>
<dbReference type="CDD" id="cd01949">
    <property type="entry name" value="GGDEF"/>
    <property type="match status" value="1"/>
</dbReference>
<dbReference type="PANTHER" id="PTHR45138:SF9">
    <property type="entry name" value="DIGUANYLATE CYCLASE DGCM-RELATED"/>
    <property type="match status" value="1"/>
</dbReference>
<dbReference type="InterPro" id="IPR029151">
    <property type="entry name" value="Sensor-like_sf"/>
</dbReference>
<dbReference type="InterPro" id="IPR043128">
    <property type="entry name" value="Rev_trsase/Diguanyl_cyclase"/>
</dbReference>
<comment type="catalytic activity">
    <reaction evidence="3">
        <text>2 GTP = 3',3'-c-di-GMP + 2 diphosphate</text>
        <dbReference type="Rhea" id="RHEA:24898"/>
        <dbReference type="ChEBI" id="CHEBI:33019"/>
        <dbReference type="ChEBI" id="CHEBI:37565"/>
        <dbReference type="ChEBI" id="CHEBI:58805"/>
        <dbReference type="EC" id="2.7.7.65"/>
    </reaction>
</comment>
<dbReference type="GO" id="GO:1902201">
    <property type="term" value="P:negative regulation of bacterial-type flagellum-dependent cell motility"/>
    <property type="evidence" value="ECO:0007669"/>
    <property type="project" value="TreeGrafter"/>
</dbReference>
<dbReference type="Gene3D" id="3.30.450.20">
    <property type="entry name" value="PAS domain"/>
    <property type="match status" value="1"/>
</dbReference>
<evidence type="ECO:0000256" key="3">
    <source>
        <dbReference type="ARBA" id="ARBA00034247"/>
    </source>
</evidence>
<dbReference type="EC" id="2.7.7.65" evidence="2"/>
<dbReference type="NCBIfam" id="TIGR00254">
    <property type="entry name" value="GGDEF"/>
    <property type="match status" value="1"/>
</dbReference>
<dbReference type="AlphaFoldDB" id="A0A5Q0TEG1"/>
<dbReference type="InterPro" id="IPR050469">
    <property type="entry name" value="Diguanylate_Cyclase"/>
</dbReference>
<sequence>MYHQSKITYKTAILAPLALALMMVAILALNYAKSLGEEVNIEYGRMTSKLEHSIKVLGATNYIFSTYFTNGSPKSTRNIPYNRQTDSEGFCTWFPSQEKMQSAYRTDNKNVLKVNYAVKGLEGSCDPNSPVYQDIESKLTVASSFSFLSELEPYIAGLYYISPKGYMVASPAENVRLLDKNAVPILTHRNYWQNTQDSTNNITLTGPHNDVISGKPILTVSTGLYDNDQFEGVVILDILISKLSLASEPLSKNIRFSPDDERALPSDARMPRPVWIEGVKTNQVMYFQWSWLEEVQGFFNNNIQRLVGILLLYIFTTSIFIYLKLNYERHYFRELSQRDPMTSLLNRRGLELAYKGVIQQEFEGVAIFDIDDFKTINDTYGHDIGDEVICYIGQVLHRNTRASDVVSRFGGEEFVVYMQGSNETKIIDALTRVQKEITKGSHRVMKSGFSVSGGAIIRPTGEKHTFDSLLKEADDKLYVAKQSGKNRVII</sequence>
<dbReference type="Gene3D" id="3.30.70.270">
    <property type="match status" value="1"/>
</dbReference>
<evidence type="ECO:0000256" key="2">
    <source>
        <dbReference type="ARBA" id="ARBA00012528"/>
    </source>
</evidence>
<dbReference type="CDD" id="cd18773">
    <property type="entry name" value="PDC1_HK_sensor"/>
    <property type="match status" value="1"/>
</dbReference>
<dbReference type="InterPro" id="IPR000160">
    <property type="entry name" value="GGDEF_dom"/>
</dbReference>
<gene>
    <name evidence="6" type="ORF">GFB47_07285</name>
</gene>
<dbReference type="SUPFAM" id="SSF103190">
    <property type="entry name" value="Sensory domain-like"/>
    <property type="match status" value="1"/>
</dbReference>
<organism evidence="6 7">
    <name type="scientific">Vibrio algicola</name>
    <dbReference type="NCBI Taxonomy" id="2662262"/>
    <lineage>
        <taxon>Bacteria</taxon>
        <taxon>Pseudomonadati</taxon>
        <taxon>Pseudomonadota</taxon>
        <taxon>Gammaproteobacteria</taxon>
        <taxon>Vibrionales</taxon>
        <taxon>Vibrionaceae</taxon>
        <taxon>Vibrio</taxon>
    </lineage>
</organism>
<dbReference type="PANTHER" id="PTHR45138">
    <property type="entry name" value="REGULATORY COMPONENTS OF SENSORY TRANSDUCTION SYSTEM"/>
    <property type="match status" value="1"/>
</dbReference>
<keyword evidence="4" id="KW-0472">Membrane</keyword>
<evidence type="ECO:0000313" key="6">
    <source>
        <dbReference type="EMBL" id="QGA65234.1"/>
    </source>
</evidence>
<feature type="transmembrane region" description="Helical" evidence="4">
    <location>
        <begin position="12"/>
        <end position="32"/>
    </location>
</feature>